<name>A0AAE1ZL56_SCHME</name>
<feature type="transmembrane region" description="Helical" evidence="2">
    <location>
        <begin position="12"/>
        <end position="37"/>
    </location>
</feature>
<keyword evidence="2" id="KW-0472">Membrane</keyword>
<evidence type="ECO:0000313" key="4">
    <source>
        <dbReference type="Proteomes" id="UP001292079"/>
    </source>
</evidence>
<dbReference type="SUPFAM" id="SSF51735">
    <property type="entry name" value="NAD(P)-binding Rossmann-fold domains"/>
    <property type="match status" value="1"/>
</dbReference>
<dbReference type="InterPro" id="IPR002347">
    <property type="entry name" value="SDR_fam"/>
</dbReference>
<keyword evidence="4" id="KW-1185">Reference proteome</keyword>
<dbReference type="Gene3D" id="3.40.50.720">
    <property type="entry name" value="NAD(P)-binding Rossmann-like Domain"/>
    <property type="match status" value="1"/>
</dbReference>
<protein>
    <recommendedName>
        <fullName evidence="5">Retinol dehydrogenase 12</fullName>
    </recommendedName>
</protein>
<dbReference type="Pfam" id="PF00106">
    <property type="entry name" value="adh_short"/>
    <property type="match status" value="1"/>
</dbReference>
<sequence>MEVGIELGMNQLFSFVSTYFLCPYVWVVLVVSVLYFVKKMYFSYCECTLEDRLDGKTVIVTGCNTGIGLETVDELARRGARVIMACRDLEKCKSARLEILTRTYNEKPLVCSFKVEPDQLICEELDLESPKSIREFANRIISKEKFVSILINNAGADFPEKIYDEHGIEKHLKVNHLSHFLLTKLLKPCLRTSDGESCRIIILSSLSHWFARLTPNSRYLSGIGSGYSISKLLNVIHAREISKRWFVDGIIAVSVHPGLVRTSIFRSIKWKYFLVYYLLRWLTIKCREGAQTTVFCALDKNLIPGSFYSECRPRKCNSQALNDDICDHVWRTSEALIEEWESFSQK</sequence>
<keyword evidence="1" id="KW-0560">Oxidoreductase</keyword>
<gene>
    <name evidence="3" type="ORF">MN116_002326</name>
</gene>
<dbReference type="AlphaFoldDB" id="A0AAE1ZL56"/>
<evidence type="ECO:0008006" key="5">
    <source>
        <dbReference type="Google" id="ProtNLM"/>
    </source>
</evidence>
<evidence type="ECO:0000313" key="3">
    <source>
        <dbReference type="EMBL" id="KAK4475252.1"/>
    </source>
</evidence>
<reference evidence="3" key="1">
    <citation type="submission" date="2022-04" db="EMBL/GenBank/DDBJ databases">
        <authorList>
            <person name="Xu L."/>
            <person name="Lv Z."/>
        </authorList>
    </citation>
    <scope>NUCLEOTIDE SEQUENCE</scope>
    <source>
        <strain evidence="3">LV_2022a</strain>
    </source>
</reference>
<accession>A0AAE1ZL56</accession>
<keyword evidence="2" id="KW-1133">Transmembrane helix</keyword>
<dbReference type="PANTHER" id="PTHR43157:SF31">
    <property type="entry name" value="PHOSPHATIDYLINOSITOL-GLYCAN BIOSYNTHESIS CLASS F PROTEIN"/>
    <property type="match status" value="1"/>
</dbReference>
<keyword evidence="2" id="KW-0812">Transmembrane</keyword>
<dbReference type="GO" id="GO:0016491">
    <property type="term" value="F:oxidoreductase activity"/>
    <property type="evidence" value="ECO:0007669"/>
    <property type="project" value="UniProtKB-KW"/>
</dbReference>
<comment type="caution">
    <text evidence="3">The sequence shown here is derived from an EMBL/GenBank/DDBJ whole genome shotgun (WGS) entry which is preliminary data.</text>
</comment>
<evidence type="ECO:0000256" key="1">
    <source>
        <dbReference type="ARBA" id="ARBA00023002"/>
    </source>
</evidence>
<proteinExistence type="predicted"/>
<organism evidence="3 4">
    <name type="scientific">Schistosoma mekongi</name>
    <name type="common">Parasitic worm</name>
    <dbReference type="NCBI Taxonomy" id="38744"/>
    <lineage>
        <taxon>Eukaryota</taxon>
        <taxon>Metazoa</taxon>
        <taxon>Spiralia</taxon>
        <taxon>Lophotrochozoa</taxon>
        <taxon>Platyhelminthes</taxon>
        <taxon>Trematoda</taxon>
        <taxon>Digenea</taxon>
        <taxon>Strigeidida</taxon>
        <taxon>Schistosomatoidea</taxon>
        <taxon>Schistosomatidae</taxon>
        <taxon>Schistosoma</taxon>
    </lineage>
</organism>
<dbReference type="PANTHER" id="PTHR43157">
    <property type="entry name" value="PHOSPHATIDYLINOSITOL-GLYCAN BIOSYNTHESIS CLASS F PROTEIN-RELATED"/>
    <property type="match status" value="1"/>
</dbReference>
<reference evidence="3" key="2">
    <citation type="journal article" date="2023" name="Infect Dis Poverty">
        <title>Chromosome-scale genome of the human blood fluke Schistosoma mekongi and its implications for public health.</title>
        <authorList>
            <person name="Zhou M."/>
            <person name="Xu L."/>
            <person name="Xu D."/>
            <person name="Chen W."/>
            <person name="Khan J."/>
            <person name="Hu Y."/>
            <person name="Huang H."/>
            <person name="Wei H."/>
            <person name="Zhang Y."/>
            <person name="Chusongsang P."/>
            <person name="Tanasarnprasert K."/>
            <person name="Hu X."/>
            <person name="Limpanont Y."/>
            <person name="Lv Z."/>
        </authorList>
    </citation>
    <scope>NUCLEOTIDE SEQUENCE</scope>
    <source>
        <strain evidence="3">LV_2022a</strain>
    </source>
</reference>
<dbReference type="Proteomes" id="UP001292079">
    <property type="component" value="Unassembled WGS sequence"/>
</dbReference>
<dbReference type="InterPro" id="IPR036291">
    <property type="entry name" value="NAD(P)-bd_dom_sf"/>
</dbReference>
<dbReference type="PRINTS" id="PR00081">
    <property type="entry name" value="GDHRDH"/>
</dbReference>
<dbReference type="EMBL" id="JALJAT010000001">
    <property type="protein sequence ID" value="KAK4475252.1"/>
    <property type="molecule type" value="Genomic_DNA"/>
</dbReference>
<evidence type="ECO:0000256" key="2">
    <source>
        <dbReference type="SAM" id="Phobius"/>
    </source>
</evidence>